<evidence type="ECO:0000256" key="9">
    <source>
        <dbReference type="ARBA" id="ARBA00023128"/>
    </source>
</evidence>
<dbReference type="FunFam" id="1.50.40.10:FF:000004">
    <property type="entry name" value="Calcium-binding mitochondrial carrier protein Aralar1"/>
    <property type="match status" value="1"/>
</dbReference>
<dbReference type="PRINTS" id="PR00926">
    <property type="entry name" value="MITOCARRIER"/>
</dbReference>
<dbReference type="OrthoDB" id="2161at2759"/>
<evidence type="ECO:0000256" key="4">
    <source>
        <dbReference type="ARBA" id="ARBA00022692"/>
    </source>
</evidence>
<dbReference type="InterPro" id="IPR002067">
    <property type="entry name" value="MCP"/>
</dbReference>
<evidence type="ECO:0000256" key="1">
    <source>
        <dbReference type="ARBA" id="ARBA00004448"/>
    </source>
</evidence>
<dbReference type="InterPro" id="IPR023395">
    <property type="entry name" value="MCP_dom_sf"/>
</dbReference>
<evidence type="ECO:0000256" key="14">
    <source>
        <dbReference type="PROSITE-ProRule" id="PRU00282"/>
    </source>
</evidence>
<dbReference type="InterPro" id="IPR051028">
    <property type="entry name" value="Mito_Solute_Carrier"/>
</dbReference>
<dbReference type="AlphaFoldDB" id="A0A507BVJ5"/>
<proteinExistence type="inferred from homology"/>
<name>A0A507BVJ5_9FUNG</name>
<evidence type="ECO:0000256" key="13">
    <source>
        <dbReference type="ARBA" id="ARBA00082232"/>
    </source>
</evidence>
<evidence type="ECO:0000256" key="12">
    <source>
        <dbReference type="ARBA" id="ARBA00073787"/>
    </source>
</evidence>
<dbReference type="GeneID" id="42006828"/>
<keyword evidence="8" id="KW-1133">Transmembrane helix</keyword>
<dbReference type="GO" id="GO:0005743">
    <property type="term" value="C:mitochondrial inner membrane"/>
    <property type="evidence" value="ECO:0007669"/>
    <property type="project" value="UniProtKB-SubCell"/>
</dbReference>
<reference evidence="16 17" key="1">
    <citation type="journal article" date="2019" name="Sci. Rep.">
        <title>Comparative genomics of chytrid fungi reveal insights into the obligate biotrophic and pathogenic lifestyle of Synchytrium endobioticum.</title>
        <authorList>
            <person name="van de Vossenberg B.T.L.H."/>
            <person name="Warris S."/>
            <person name="Nguyen H.D.T."/>
            <person name="van Gent-Pelzer M.P.E."/>
            <person name="Joly D.L."/>
            <person name="van de Geest H.C."/>
            <person name="Bonants P.J.M."/>
            <person name="Smith D.S."/>
            <person name="Levesque C.A."/>
            <person name="van der Lee T.A.J."/>
        </authorList>
    </citation>
    <scope>NUCLEOTIDE SEQUENCE [LARGE SCALE GENOMIC DNA]</scope>
    <source>
        <strain evidence="16 17">JEL517</strain>
    </source>
</reference>
<dbReference type="GO" id="GO:0043490">
    <property type="term" value="P:malate-aspartate shuttle"/>
    <property type="evidence" value="ECO:0007669"/>
    <property type="project" value="TreeGrafter"/>
</dbReference>
<comment type="similarity">
    <text evidence="2 15">Belongs to the mitochondrial carrier (TC 2.A.29) family.</text>
</comment>
<evidence type="ECO:0000256" key="10">
    <source>
        <dbReference type="ARBA" id="ARBA00023136"/>
    </source>
</evidence>
<dbReference type="RefSeq" id="XP_031022509.1">
    <property type="nucleotide sequence ID" value="XM_031171531.1"/>
</dbReference>
<keyword evidence="17" id="KW-1185">Reference proteome</keyword>
<dbReference type="SUPFAM" id="SSF103506">
    <property type="entry name" value="Mitochondrial carrier"/>
    <property type="match status" value="1"/>
</dbReference>
<dbReference type="Gene3D" id="1.50.40.10">
    <property type="entry name" value="Mitochondrial carrier domain"/>
    <property type="match status" value="1"/>
</dbReference>
<comment type="subcellular location">
    <subcellularLocation>
        <location evidence="1">Mitochondrion inner membrane</location>
        <topology evidence="1">Multi-pass membrane protein</topology>
    </subcellularLocation>
</comment>
<evidence type="ECO:0000256" key="7">
    <source>
        <dbReference type="ARBA" id="ARBA00022837"/>
    </source>
</evidence>
<feature type="repeat" description="Solcar" evidence="14">
    <location>
        <begin position="71"/>
        <end position="161"/>
    </location>
</feature>
<keyword evidence="7" id="KW-0106">Calcium</keyword>
<evidence type="ECO:0000256" key="15">
    <source>
        <dbReference type="RuleBase" id="RU000488"/>
    </source>
</evidence>
<evidence type="ECO:0000256" key="11">
    <source>
        <dbReference type="ARBA" id="ARBA00059916"/>
    </source>
</evidence>
<keyword evidence="3 15" id="KW-0813">Transport</keyword>
<dbReference type="GO" id="GO:0005313">
    <property type="term" value="F:L-glutamate transmembrane transporter activity"/>
    <property type="evidence" value="ECO:0007669"/>
    <property type="project" value="TreeGrafter"/>
</dbReference>
<keyword evidence="5" id="KW-0677">Repeat</keyword>
<evidence type="ECO:0000256" key="6">
    <source>
        <dbReference type="ARBA" id="ARBA00022792"/>
    </source>
</evidence>
<keyword evidence="4 14" id="KW-0812">Transmembrane</keyword>
<organism evidence="16 17">
    <name type="scientific">Synchytrium microbalum</name>
    <dbReference type="NCBI Taxonomy" id="1806994"/>
    <lineage>
        <taxon>Eukaryota</taxon>
        <taxon>Fungi</taxon>
        <taxon>Fungi incertae sedis</taxon>
        <taxon>Chytridiomycota</taxon>
        <taxon>Chytridiomycota incertae sedis</taxon>
        <taxon>Chytridiomycetes</taxon>
        <taxon>Synchytriales</taxon>
        <taxon>Synchytriaceae</taxon>
        <taxon>Synchytrium</taxon>
    </lineage>
</organism>
<dbReference type="Proteomes" id="UP000319731">
    <property type="component" value="Unassembled WGS sequence"/>
</dbReference>
<evidence type="ECO:0000256" key="3">
    <source>
        <dbReference type="ARBA" id="ARBA00022448"/>
    </source>
</evidence>
<feature type="repeat" description="Solcar" evidence="14">
    <location>
        <begin position="170"/>
        <end position="257"/>
    </location>
</feature>
<dbReference type="PROSITE" id="PS50920">
    <property type="entry name" value="SOLCAR"/>
    <property type="match status" value="3"/>
</dbReference>
<protein>
    <recommendedName>
        <fullName evidence="12">Mitochondrial aspartate-glutamate transporter AGC1</fullName>
    </recommendedName>
    <alternativeName>
        <fullName evidence="13">Aspartate-glutamate carrier 1</fullName>
    </alternativeName>
</protein>
<evidence type="ECO:0000256" key="5">
    <source>
        <dbReference type="ARBA" id="ARBA00022737"/>
    </source>
</evidence>
<gene>
    <name evidence="16" type="ORF">SmJEL517_g05605</name>
</gene>
<evidence type="ECO:0000313" key="16">
    <source>
        <dbReference type="EMBL" id="TPX30959.1"/>
    </source>
</evidence>
<dbReference type="GO" id="GO:0015183">
    <property type="term" value="F:L-aspartate transmembrane transporter activity"/>
    <property type="evidence" value="ECO:0007669"/>
    <property type="project" value="TreeGrafter"/>
</dbReference>
<dbReference type="EMBL" id="QEAO01000053">
    <property type="protein sequence ID" value="TPX30959.1"/>
    <property type="molecule type" value="Genomic_DNA"/>
</dbReference>
<comment type="function">
    <text evidence="11">Calcium-dependent mitochondrial aspartate and glutamate carrier. Transport of glutamate in mitochondria is required for mitochondrial transamination reactions and ornithine synthesis. Plays also a role in malate-aspartate NADH shuttle, which is critical for growth on acetate and fatty acids.</text>
</comment>
<dbReference type="PANTHER" id="PTHR45678:SF9">
    <property type="entry name" value="CALCIUM-BINDING MITOCHONDRIAL CARRIER PROTEIN ARALAR1"/>
    <property type="match status" value="1"/>
</dbReference>
<sequence length="392" mass="41596">MSTQPSSTTINAGTNALPRQQIGSKVAQAATRSLLTSPSVIGTVAISTGAVAAVLSQKDVINVTGLGAAGLENGYNFLLGSVAGALGASAVYPIDLVKTRMQNQRSGKVGSVFYTSYWDCFRTVARVEGARGFYRGLAPQLVGVAPEKAIKLAMNDAVRRSWKDPRTGQIPLQGEIMAGSMAGMSQSLNAEIVKIRLQVQGESIAKGFIKASERQGPIEIVRSLGLSGLYKGVLACLLRDIPFSGIYFPVYSHIKSDVFGEGRNGKKLNTVELLVSGAVAGIPAAYLVTPADVVKTRLQVQARKGEQTYAGIRDAFSKIFREEGFQALYKGGLLRVARSSPQFGVTLACYEFLHTALPFNKPAANVTPSTAAQMNPTLVMANVVGNYRATQS</sequence>
<dbReference type="Pfam" id="PF00153">
    <property type="entry name" value="Mito_carr"/>
    <property type="match status" value="3"/>
</dbReference>
<keyword evidence="6" id="KW-0999">Mitochondrion inner membrane</keyword>
<accession>A0A507BVJ5</accession>
<dbReference type="InterPro" id="IPR018108">
    <property type="entry name" value="MCP_transmembrane"/>
</dbReference>
<evidence type="ECO:0000256" key="2">
    <source>
        <dbReference type="ARBA" id="ARBA00006375"/>
    </source>
</evidence>
<evidence type="ECO:0000313" key="17">
    <source>
        <dbReference type="Proteomes" id="UP000319731"/>
    </source>
</evidence>
<keyword evidence="10 14" id="KW-0472">Membrane</keyword>
<comment type="caution">
    <text evidence="16">The sequence shown here is derived from an EMBL/GenBank/DDBJ whole genome shotgun (WGS) entry which is preliminary data.</text>
</comment>
<evidence type="ECO:0000256" key="8">
    <source>
        <dbReference type="ARBA" id="ARBA00022989"/>
    </source>
</evidence>
<feature type="repeat" description="Solcar" evidence="14">
    <location>
        <begin position="268"/>
        <end position="356"/>
    </location>
</feature>
<dbReference type="PANTHER" id="PTHR45678">
    <property type="entry name" value="MITOCHONDRIAL 2-OXODICARBOXYLATE CARRIER 1-RELATED"/>
    <property type="match status" value="1"/>
</dbReference>
<keyword evidence="9" id="KW-0496">Mitochondrion</keyword>